<comment type="caution">
    <text evidence="1">The sequence shown here is derived from an EMBL/GenBank/DDBJ whole genome shotgun (WGS) entry which is preliminary data.</text>
</comment>
<proteinExistence type="predicted"/>
<keyword evidence="2" id="KW-1185">Reference proteome</keyword>
<dbReference type="AlphaFoldDB" id="A0AAV3XZ65"/>
<protein>
    <submittedName>
        <fullName evidence="1">Uncharacterized protein</fullName>
    </submittedName>
</protein>
<dbReference type="EMBL" id="BLXT01000255">
    <property type="protein sequence ID" value="GFN75141.1"/>
    <property type="molecule type" value="Genomic_DNA"/>
</dbReference>
<gene>
    <name evidence="1" type="ORF">PoB_000164700</name>
</gene>
<evidence type="ECO:0000313" key="1">
    <source>
        <dbReference type="EMBL" id="GFN75141.1"/>
    </source>
</evidence>
<organism evidence="1 2">
    <name type="scientific">Plakobranchus ocellatus</name>
    <dbReference type="NCBI Taxonomy" id="259542"/>
    <lineage>
        <taxon>Eukaryota</taxon>
        <taxon>Metazoa</taxon>
        <taxon>Spiralia</taxon>
        <taxon>Lophotrochozoa</taxon>
        <taxon>Mollusca</taxon>
        <taxon>Gastropoda</taxon>
        <taxon>Heterobranchia</taxon>
        <taxon>Euthyneura</taxon>
        <taxon>Panpulmonata</taxon>
        <taxon>Sacoglossa</taxon>
        <taxon>Placobranchoidea</taxon>
        <taxon>Plakobranchidae</taxon>
        <taxon>Plakobranchus</taxon>
    </lineage>
</organism>
<reference evidence="1 2" key="1">
    <citation type="journal article" date="2021" name="Elife">
        <title>Chloroplast acquisition without the gene transfer in kleptoplastic sea slugs, Plakobranchus ocellatus.</title>
        <authorList>
            <person name="Maeda T."/>
            <person name="Takahashi S."/>
            <person name="Yoshida T."/>
            <person name="Shimamura S."/>
            <person name="Takaki Y."/>
            <person name="Nagai Y."/>
            <person name="Toyoda A."/>
            <person name="Suzuki Y."/>
            <person name="Arimoto A."/>
            <person name="Ishii H."/>
            <person name="Satoh N."/>
            <person name="Nishiyama T."/>
            <person name="Hasebe M."/>
            <person name="Maruyama T."/>
            <person name="Minagawa J."/>
            <person name="Obokata J."/>
            <person name="Shigenobu S."/>
        </authorList>
    </citation>
    <scope>NUCLEOTIDE SEQUENCE [LARGE SCALE GENOMIC DNA]</scope>
</reference>
<name>A0AAV3XZ65_9GAST</name>
<sequence>MFCTRSRTLRCNQTGLAARATHLAQVSAIQVLLQTQVGKMVGANQFVCSPSENVTLCLKRPSYSFCAGRTQGIKENLSRSEQRLEPLTTHMVANWLTR</sequence>
<accession>A0AAV3XZ65</accession>
<dbReference type="Proteomes" id="UP000735302">
    <property type="component" value="Unassembled WGS sequence"/>
</dbReference>
<evidence type="ECO:0000313" key="2">
    <source>
        <dbReference type="Proteomes" id="UP000735302"/>
    </source>
</evidence>